<reference evidence="1" key="1">
    <citation type="submission" date="2021-06" db="EMBL/GenBank/DDBJ databases">
        <title>Genome Sequence of Mortierella hyaline Strain SCG-10, a Cold-Adapted, Nitrate-Reducing Fungus Isolated from Soil in Minnesota, USA.</title>
        <authorList>
            <person name="Aldossari N."/>
        </authorList>
    </citation>
    <scope>NUCLEOTIDE SEQUENCE</scope>
    <source>
        <strain evidence="1">SCG-10</strain>
    </source>
</reference>
<evidence type="ECO:0000313" key="1">
    <source>
        <dbReference type="EMBL" id="KAG9067205.1"/>
    </source>
</evidence>
<dbReference type="EMBL" id="JAHRHY010000008">
    <property type="protein sequence ID" value="KAG9067205.1"/>
    <property type="molecule type" value="Genomic_DNA"/>
</dbReference>
<name>A0A9P7XTV8_9FUNG</name>
<protein>
    <recommendedName>
        <fullName evidence="3">RNI-like protein</fullName>
    </recommendedName>
</protein>
<dbReference type="InterPro" id="IPR052394">
    <property type="entry name" value="LRR-containing"/>
</dbReference>
<organism evidence="1 2">
    <name type="scientific">Linnemannia hyalina</name>
    <dbReference type="NCBI Taxonomy" id="64524"/>
    <lineage>
        <taxon>Eukaryota</taxon>
        <taxon>Fungi</taxon>
        <taxon>Fungi incertae sedis</taxon>
        <taxon>Mucoromycota</taxon>
        <taxon>Mortierellomycotina</taxon>
        <taxon>Mortierellomycetes</taxon>
        <taxon>Mortierellales</taxon>
        <taxon>Mortierellaceae</taxon>
        <taxon>Linnemannia</taxon>
    </lineage>
</organism>
<dbReference type="OrthoDB" id="2446880at2759"/>
<sequence length="335" mass="35412">MESRLSPQPQWSHHRCGNHRDDIDSWNNYDHARLCPSDCALKDSIRNSLVIIKELPLGPEASKLLKLALGTNLTAYFDNGVDSAGSIAATLAHTIPQIVRCHQERPESFQAVYGILDQIFKESAELASCTGAKADCTGLVVLSGYVIKIGVPILRAYLTFKFPPAAAAFIVLQPTIGKTADGLIASNDAGLTDFLKLIVDQTTGIAGTLLPSPLEEILGITGPTLSIVKNCPADKGRALFQLDLTTLDLEDNSIGDNGAQALSEALKANSTLTTLDLSRNPIESDGAQALSEALMVNSTLTTLSLGGTSIGDNGAQALSEALRTNSTVTIIGVVF</sequence>
<dbReference type="Pfam" id="PF13516">
    <property type="entry name" value="LRR_6"/>
    <property type="match status" value="3"/>
</dbReference>
<comment type="caution">
    <text evidence="1">The sequence shown here is derived from an EMBL/GenBank/DDBJ whole genome shotgun (WGS) entry which is preliminary data.</text>
</comment>
<evidence type="ECO:0008006" key="3">
    <source>
        <dbReference type="Google" id="ProtNLM"/>
    </source>
</evidence>
<dbReference type="PANTHER" id="PTHR24114:SF2">
    <property type="entry name" value="F-BOX DOMAIN-CONTAINING PROTEIN-RELATED"/>
    <property type="match status" value="1"/>
</dbReference>
<gene>
    <name evidence="1" type="ORF">KI688_011987</name>
</gene>
<evidence type="ECO:0000313" key="2">
    <source>
        <dbReference type="Proteomes" id="UP000707451"/>
    </source>
</evidence>
<dbReference type="InterPro" id="IPR001611">
    <property type="entry name" value="Leu-rich_rpt"/>
</dbReference>
<dbReference type="SUPFAM" id="SSF52047">
    <property type="entry name" value="RNI-like"/>
    <property type="match status" value="1"/>
</dbReference>
<dbReference type="InterPro" id="IPR032675">
    <property type="entry name" value="LRR_dom_sf"/>
</dbReference>
<proteinExistence type="predicted"/>
<dbReference type="Gene3D" id="3.80.10.10">
    <property type="entry name" value="Ribonuclease Inhibitor"/>
    <property type="match status" value="1"/>
</dbReference>
<keyword evidence="2" id="KW-1185">Reference proteome</keyword>
<dbReference type="SMART" id="SM00368">
    <property type="entry name" value="LRR_RI"/>
    <property type="match status" value="3"/>
</dbReference>
<dbReference type="PANTHER" id="PTHR24114">
    <property type="entry name" value="LEUCINE RICH REPEAT FAMILY PROTEIN"/>
    <property type="match status" value="1"/>
</dbReference>
<accession>A0A9P7XTV8</accession>
<dbReference type="Proteomes" id="UP000707451">
    <property type="component" value="Unassembled WGS sequence"/>
</dbReference>
<dbReference type="AlphaFoldDB" id="A0A9P7XTV8"/>